<dbReference type="Proteomes" id="UP000290572">
    <property type="component" value="Unassembled WGS sequence"/>
</dbReference>
<evidence type="ECO:0000313" key="5">
    <source>
        <dbReference type="Proteomes" id="UP000290572"/>
    </source>
</evidence>
<feature type="region of interest" description="Disordered" evidence="2">
    <location>
        <begin position="259"/>
        <end position="284"/>
    </location>
</feature>
<feature type="domain" description="Integrase catalytic" evidence="3">
    <location>
        <begin position="169"/>
        <end position="284"/>
    </location>
</feature>
<dbReference type="InterPro" id="IPR050951">
    <property type="entry name" value="Retrovirus_Pol_polyprotein"/>
</dbReference>
<reference evidence="4 5" key="1">
    <citation type="submission" date="2018-03" db="EMBL/GenBank/DDBJ databases">
        <title>Draft genome sequence of Rohu Carp (Labeo rohita).</title>
        <authorList>
            <person name="Das P."/>
            <person name="Kushwaha B."/>
            <person name="Joshi C.G."/>
            <person name="Kumar D."/>
            <person name="Nagpure N.S."/>
            <person name="Sahoo L."/>
            <person name="Das S.P."/>
            <person name="Bit A."/>
            <person name="Patnaik S."/>
            <person name="Meher P.K."/>
            <person name="Jayasankar P."/>
            <person name="Koringa P.G."/>
            <person name="Patel N.V."/>
            <person name="Hinsu A.T."/>
            <person name="Kumar R."/>
            <person name="Pandey M."/>
            <person name="Agarwal S."/>
            <person name="Srivastava S."/>
            <person name="Singh M."/>
            <person name="Iquebal M.A."/>
            <person name="Jaiswal S."/>
            <person name="Angadi U.B."/>
            <person name="Kumar N."/>
            <person name="Raza M."/>
            <person name="Shah T.M."/>
            <person name="Rai A."/>
            <person name="Jena J.K."/>
        </authorList>
    </citation>
    <scope>NUCLEOTIDE SEQUENCE [LARGE SCALE GENOMIC DNA]</scope>
    <source>
        <strain evidence="4">DASCIFA01</strain>
        <tissue evidence="4">Testis</tissue>
    </source>
</reference>
<keyword evidence="5" id="KW-1185">Reference proteome</keyword>
<dbReference type="InterPro" id="IPR036397">
    <property type="entry name" value="RNaseH_sf"/>
</dbReference>
<proteinExistence type="predicted"/>
<evidence type="ECO:0000259" key="3">
    <source>
        <dbReference type="PROSITE" id="PS50994"/>
    </source>
</evidence>
<dbReference type="Gene3D" id="3.30.420.10">
    <property type="entry name" value="Ribonuclease H-like superfamily/Ribonuclease H"/>
    <property type="match status" value="1"/>
</dbReference>
<dbReference type="Pfam" id="PF17921">
    <property type="entry name" value="Integrase_H2C2"/>
    <property type="match status" value="1"/>
</dbReference>
<dbReference type="AlphaFoldDB" id="A0A498NZM7"/>
<dbReference type="STRING" id="84645.A0A498NZM7"/>
<dbReference type="SUPFAM" id="SSF53098">
    <property type="entry name" value="Ribonuclease H-like"/>
    <property type="match status" value="1"/>
</dbReference>
<dbReference type="PANTHER" id="PTHR37984">
    <property type="entry name" value="PROTEIN CBG26694"/>
    <property type="match status" value="1"/>
</dbReference>
<evidence type="ECO:0000256" key="1">
    <source>
        <dbReference type="ARBA" id="ARBA00039658"/>
    </source>
</evidence>
<organism evidence="4 5">
    <name type="scientific">Labeo rohita</name>
    <name type="common">Indian major carp</name>
    <name type="synonym">Cyprinus rohita</name>
    <dbReference type="NCBI Taxonomy" id="84645"/>
    <lineage>
        <taxon>Eukaryota</taxon>
        <taxon>Metazoa</taxon>
        <taxon>Chordata</taxon>
        <taxon>Craniata</taxon>
        <taxon>Vertebrata</taxon>
        <taxon>Euteleostomi</taxon>
        <taxon>Actinopterygii</taxon>
        <taxon>Neopterygii</taxon>
        <taxon>Teleostei</taxon>
        <taxon>Ostariophysi</taxon>
        <taxon>Cypriniformes</taxon>
        <taxon>Cyprinidae</taxon>
        <taxon>Labeoninae</taxon>
        <taxon>Labeonini</taxon>
        <taxon>Labeo</taxon>
    </lineage>
</organism>
<dbReference type="InterPro" id="IPR041588">
    <property type="entry name" value="Integrase_H2C2"/>
</dbReference>
<dbReference type="InterPro" id="IPR001584">
    <property type="entry name" value="Integrase_cat-core"/>
</dbReference>
<name>A0A498NZM7_LABRO</name>
<dbReference type="EMBL" id="QBIY01005911">
    <property type="protein sequence ID" value="RXN37405.1"/>
    <property type="molecule type" value="Genomic_DNA"/>
</dbReference>
<sequence>MIDSLALHADVLPDEFEQENKHGLPVVPYLSNEELRKQQRMDPDLRVIIDCMEKNEKPSTSKDQSLAATLWTREWNRLELRDGLLYRKRQDQGSTLYQLTLPVALRGTVLKSLHDDMGHMGMERTLDLVRTRFFWPKMSSSVEEKIKTCERCVRRKAFPEKAAEMVSIKTTRPLELVCMDFLSLEPDKSNTKDILVITDHFTKYAVAVPTRNQKAQTVARCLWENFLVHYGFPERLHSDQGPDFESRLIKELCRHTQGENYSLPPERKSSGEIQSNPSPNVGYS</sequence>
<dbReference type="GO" id="GO:0015074">
    <property type="term" value="P:DNA integration"/>
    <property type="evidence" value="ECO:0007669"/>
    <property type="project" value="InterPro"/>
</dbReference>
<accession>A0A498NZM7</accession>
<dbReference type="Gene3D" id="1.10.340.70">
    <property type="match status" value="1"/>
</dbReference>
<dbReference type="PANTHER" id="PTHR37984:SF15">
    <property type="entry name" value="INTEGRASE CATALYTIC DOMAIN-CONTAINING PROTEIN"/>
    <property type="match status" value="1"/>
</dbReference>
<dbReference type="GO" id="GO:0003676">
    <property type="term" value="F:nucleic acid binding"/>
    <property type="evidence" value="ECO:0007669"/>
    <property type="project" value="InterPro"/>
</dbReference>
<gene>
    <name evidence="4" type="ORF">ROHU_002100</name>
</gene>
<feature type="compositionally biased region" description="Polar residues" evidence="2">
    <location>
        <begin position="271"/>
        <end position="284"/>
    </location>
</feature>
<dbReference type="PROSITE" id="PS50994">
    <property type="entry name" value="INTEGRASE"/>
    <property type="match status" value="1"/>
</dbReference>
<evidence type="ECO:0000313" key="4">
    <source>
        <dbReference type="EMBL" id="RXN37405.1"/>
    </source>
</evidence>
<dbReference type="InterPro" id="IPR012337">
    <property type="entry name" value="RNaseH-like_sf"/>
</dbReference>
<protein>
    <recommendedName>
        <fullName evidence="1">Gypsy retrotransposon integrase-like protein 1</fullName>
    </recommendedName>
</protein>
<dbReference type="Pfam" id="PF00665">
    <property type="entry name" value="rve"/>
    <property type="match status" value="1"/>
</dbReference>
<evidence type="ECO:0000256" key="2">
    <source>
        <dbReference type="SAM" id="MobiDB-lite"/>
    </source>
</evidence>
<comment type="caution">
    <text evidence="4">The sequence shown here is derived from an EMBL/GenBank/DDBJ whole genome shotgun (WGS) entry which is preliminary data.</text>
</comment>
<dbReference type="FunFam" id="1.10.340.70:FF:000001">
    <property type="entry name" value="Retrovirus-related Pol polyprotein from transposon gypsy-like Protein"/>
    <property type="match status" value="1"/>
</dbReference>